<name>A0A077LTB7_9MICO</name>
<organism evidence="8 9">
    <name type="scientific">Nostocoides japonicum T1-X7</name>
    <dbReference type="NCBI Taxonomy" id="1194083"/>
    <lineage>
        <taxon>Bacteria</taxon>
        <taxon>Bacillati</taxon>
        <taxon>Actinomycetota</taxon>
        <taxon>Actinomycetes</taxon>
        <taxon>Micrococcales</taxon>
        <taxon>Intrasporangiaceae</taxon>
        <taxon>Nostocoides</taxon>
    </lineage>
</organism>
<accession>A0A077LTB7</accession>
<comment type="cofactor">
    <cofactor evidence="6">
        <name>Mg(2+)</name>
        <dbReference type="ChEBI" id="CHEBI:18420"/>
    </cofactor>
</comment>
<dbReference type="RefSeq" id="WP_048553456.1">
    <property type="nucleotide sequence ID" value="NZ_HF570958.1"/>
</dbReference>
<feature type="binding site" evidence="6">
    <location>
        <position position="96"/>
    </location>
    <ligand>
        <name>Mg(2+)</name>
        <dbReference type="ChEBI" id="CHEBI:18420"/>
    </ligand>
</feature>
<proteinExistence type="inferred from homology"/>
<dbReference type="PANTHER" id="PTHR35901:SF1">
    <property type="entry name" value="EXONUCLEASE VAPC9"/>
    <property type="match status" value="1"/>
</dbReference>
<feature type="domain" description="PIN" evidence="7">
    <location>
        <begin position="2"/>
        <end position="121"/>
    </location>
</feature>
<evidence type="ECO:0000256" key="5">
    <source>
        <dbReference type="ARBA" id="ARBA00022842"/>
    </source>
</evidence>
<sequence>MIVLDASAAVEWLLVRGSAAVVAARFSDPDITVHAPSLLGVEVVAALRGLVMGGHTVPERARIAVADLCSADIMLHDPTPLLPRAWELRDNLTAYDAVYVALAEVLDATLVTTDARIARAPGVRAVIDVVPTS</sequence>
<dbReference type="Proteomes" id="UP000035721">
    <property type="component" value="Unassembled WGS sequence"/>
</dbReference>
<keyword evidence="4 6" id="KW-0378">Hydrolase</keyword>
<evidence type="ECO:0000256" key="3">
    <source>
        <dbReference type="ARBA" id="ARBA00022723"/>
    </source>
</evidence>
<dbReference type="SUPFAM" id="SSF88723">
    <property type="entry name" value="PIN domain-like"/>
    <property type="match status" value="1"/>
</dbReference>
<keyword evidence="3 6" id="KW-0479">Metal-binding</keyword>
<evidence type="ECO:0000256" key="1">
    <source>
        <dbReference type="ARBA" id="ARBA00022649"/>
    </source>
</evidence>
<gene>
    <name evidence="6" type="primary">vapC</name>
    <name evidence="8" type="ORF">BN12_1390008</name>
</gene>
<dbReference type="EC" id="3.1.-.-" evidence="6"/>
<keyword evidence="5 6" id="KW-0460">Magnesium</keyword>
<evidence type="ECO:0000313" key="8">
    <source>
        <dbReference type="EMBL" id="CCH76663.1"/>
    </source>
</evidence>
<comment type="function">
    <text evidence="6">Toxic component of a toxin-antitoxin (TA) system. An RNase.</text>
</comment>
<evidence type="ECO:0000256" key="4">
    <source>
        <dbReference type="ARBA" id="ARBA00022801"/>
    </source>
</evidence>
<comment type="similarity">
    <text evidence="6">Belongs to the PINc/VapC protein family.</text>
</comment>
<reference evidence="8 9" key="1">
    <citation type="journal article" date="2013" name="ISME J.">
        <title>A metabolic model for members of the genus Tetrasphaera involved in enhanced biological phosphorus removal.</title>
        <authorList>
            <person name="Kristiansen R."/>
            <person name="Nguyen H.T.T."/>
            <person name="Saunders A.M."/>
            <person name="Nielsen J.L."/>
            <person name="Wimmer R."/>
            <person name="Le V.Q."/>
            <person name="McIlroy S.J."/>
            <person name="Petrovski S."/>
            <person name="Seviour R.J."/>
            <person name="Calteau A."/>
            <person name="Nielsen K.L."/>
            <person name="Nielsen P.H."/>
        </authorList>
    </citation>
    <scope>NUCLEOTIDE SEQUENCE [LARGE SCALE GENOMIC DNA]</scope>
    <source>
        <strain evidence="8 9">T1-X7</strain>
    </source>
</reference>
<dbReference type="CDD" id="cd09873">
    <property type="entry name" value="PIN_Pae0151-like"/>
    <property type="match status" value="1"/>
</dbReference>
<feature type="binding site" evidence="6">
    <location>
        <position position="5"/>
    </location>
    <ligand>
        <name>Mg(2+)</name>
        <dbReference type="ChEBI" id="CHEBI:18420"/>
    </ligand>
</feature>
<dbReference type="GO" id="GO:0004540">
    <property type="term" value="F:RNA nuclease activity"/>
    <property type="evidence" value="ECO:0007669"/>
    <property type="project" value="InterPro"/>
</dbReference>
<evidence type="ECO:0000313" key="9">
    <source>
        <dbReference type="Proteomes" id="UP000035721"/>
    </source>
</evidence>
<comment type="caution">
    <text evidence="8">The sequence shown here is derived from an EMBL/GenBank/DDBJ whole genome shotgun (WGS) entry which is preliminary data.</text>
</comment>
<dbReference type="Gene3D" id="3.40.50.1010">
    <property type="entry name" value="5'-nuclease"/>
    <property type="match status" value="1"/>
</dbReference>
<keyword evidence="9" id="KW-1185">Reference proteome</keyword>
<evidence type="ECO:0000256" key="2">
    <source>
        <dbReference type="ARBA" id="ARBA00022722"/>
    </source>
</evidence>
<dbReference type="GO" id="GO:0000287">
    <property type="term" value="F:magnesium ion binding"/>
    <property type="evidence" value="ECO:0007669"/>
    <property type="project" value="UniProtKB-UniRule"/>
</dbReference>
<dbReference type="OrthoDB" id="4377304at2"/>
<dbReference type="InterPro" id="IPR051619">
    <property type="entry name" value="TypeII_TA_RNase_PINc/VapC"/>
</dbReference>
<evidence type="ECO:0000256" key="6">
    <source>
        <dbReference type="HAMAP-Rule" id="MF_00265"/>
    </source>
</evidence>
<dbReference type="EMBL" id="CAJB01000045">
    <property type="protein sequence ID" value="CCH76663.1"/>
    <property type="molecule type" value="Genomic_DNA"/>
</dbReference>
<keyword evidence="1 6" id="KW-1277">Toxin-antitoxin system</keyword>
<evidence type="ECO:0000259" key="7">
    <source>
        <dbReference type="Pfam" id="PF01850"/>
    </source>
</evidence>
<dbReference type="STRING" id="1194083.BN12_1390008"/>
<dbReference type="Pfam" id="PF01850">
    <property type="entry name" value="PIN"/>
    <property type="match status" value="1"/>
</dbReference>
<dbReference type="AlphaFoldDB" id="A0A077LTB7"/>
<dbReference type="InterPro" id="IPR002716">
    <property type="entry name" value="PIN_dom"/>
</dbReference>
<keyword evidence="6" id="KW-0800">Toxin</keyword>
<protein>
    <recommendedName>
        <fullName evidence="6">Ribonuclease VapC</fullName>
        <shortName evidence="6">RNase VapC</shortName>
        <ecNumber evidence="6">3.1.-.-</ecNumber>
    </recommendedName>
    <alternativeName>
        <fullName evidence="6">Toxin VapC</fullName>
    </alternativeName>
</protein>
<dbReference type="GO" id="GO:0090729">
    <property type="term" value="F:toxin activity"/>
    <property type="evidence" value="ECO:0007669"/>
    <property type="project" value="UniProtKB-KW"/>
</dbReference>
<dbReference type="PANTHER" id="PTHR35901">
    <property type="entry name" value="RIBONUCLEASE VAPC3"/>
    <property type="match status" value="1"/>
</dbReference>
<dbReference type="InterPro" id="IPR029060">
    <property type="entry name" value="PIN-like_dom_sf"/>
</dbReference>
<keyword evidence="2 6" id="KW-0540">Nuclease</keyword>
<dbReference type="InterPro" id="IPR044153">
    <property type="entry name" value="PIN_Pae0151-like"/>
</dbReference>
<dbReference type="GO" id="GO:0016787">
    <property type="term" value="F:hydrolase activity"/>
    <property type="evidence" value="ECO:0007669"/>
    <property type="project" value="UniProtKB-KW"/>
</dbReference>
<dbReference type="InterPro" id="IPR022907">
    <property type="entry name" value="VapC_family"/>
</dbReference>
<dbReference type="HAMAP" id="MF_00265">
    <property type="entry name" value="VapC_Nob1"/>
    <property type="match status" value="1"/>
</dbReference>